<evidence type="ECO:0000259" key="1">
    <source>
        <dbReference type="Pfam" id="PF07110"/>
    </source>
</evidence>
<name>A0A8I1A8Z4_THEIN</name>
<dbReference type="SUPFAM" id="SSF54909">
    <property type="entry name" value="Dimeric alpha+beta barrel"/>
    <property type="match status" value="1"/>
</dbReference>
<organism evidence="2 3">
    <name type="scientific">Thermoactinomyces intermedius</name>
    <dbReference type="NCBI Taxonomy" id="2024"/>
    <lineage>
        <taxon>Bacteria</taxon>
        <taxon>Bacillati</taxon>
        <taxon>Bacillota</taxon>
        <taxon>Bacilli</taxon>
        <taxon>Bacillales</taxon>
        <taxon>Thermoactinomycetaceae</taxon>
        <taxon>Thermoactinomyces</taxon>
    </lineage>
</organism>
<dbReference type="InterPro" id="IPR009799">
    <property type="entry name" value="EthD_dom"/>
</dbReference>
<dbReference type="AlphaFoldDB" id="A0A8I1A8Z4"/>
<gene>
    <name evidence="2" type="ORF">I8U20_07030</name>
</gene>
<proteinExistence type="predicted"/>
<comment type="caution">
    <text evidence="2">The sequence shown here is derived from an EMBL/GenBank/DDBJ whole genome shotgun (WGS) entry which is preliminary data.</text>
</comment>
<sequence length="117" mass="13260">MYKIIGYYKRKDGIEEFAEELKNTLIPRILKIHGVIKVEVTDLMVSNSSPTDVTPDNDFALMCEIYFASPDALQKILASEEGQAVAQSWINDAADYLVAYVGKEEVYRANLFTNLNY</sequence>
<dbReference type="Gene3D" id="3.30.70.100">
    <property type="match status" value="1"/>
</dbReference>
<feature type="domain" description="EthD" evidence="1">
    <location>
        <begin position="16"/>
        <end position="86"/>
    </location>
</feature>
<reference evidence="2 3" key="1">
    <citation type="submission" date="2020-12" db="EMBL/GenBank/DDBJ databases">
        <title>WGS of Thermoactinomyces spp.</title>
        <authorList>
            <person name="Cheng K."/>
        </authorList>
    </citation>
    <scope>NUCLEOTIDE SEQUENCE [LARGE SCALE GENOMIC DNA]</scope>
    <source>
        <strain evidence="3">CICC 10671\DSM 43846</strain>
    </source>
</reference>
<evidence type="ECO:0000313" key="3">
    <source>
        <dbReference type="Proteomes" id="UP000633619"/>
    </source>
</evidence>
<dbReference type="Pfam" id="PF07110">
    <property type="entry name" value="EthD"/>
    <property type="match status" value="1"/>
</dbReference>
<dbReference type="EMBL" id="JAECVW010000003">
    <property type="protein sequence ID" value="MBH8595085.1"/>
    <property type="molecule type" value="Genomic_DNA"/>
</dbReference>
<dbReference type="GO" id="GO:0016491">
    <property type="term" value="F:oxidoreductase activity"/>
    <property type="evidence" value="ECO:0007669"/>
    <property type="project" value="InterPro"/>
</dbReference>
<protein>
    <submittedName>
        <fullName evidence="2">EthD family reductase</fullName>
    </submittedName>
</protein>
<keyword evidence="3" id="KW-1185">Reference proteome</keyword>
<evidence type="ECO:0000313" key="2">
    <source>
        <dbReference type="EMBL" id="MBH8595085.1"/>
    </source>
</evidence>
<dbReference type="RefSeq" id="WP_181731403.1">
    <property type="nucleotide sequence ID" value="NZ_JACEIR010000002.1"/>
</dbReference>
<dbReference type="Proteomes" id="UP000633619">
    <property type="component" value="Unassembled WGS sequence"/>
</dbReference>
<dbReference type="InterPro" id="IPR011008">
    <property type="entry name" value="Dimeric_a/b-barrel"/>
</dbReference>
<dbReference type="NCBIfam" id="TIGR02118">
    <property type="entry name" value="EthD family reductase"/>
    <property type="match status" value="1"/>
</dbReference>
<accession>A0A8I1A8Z4</accession>